<evidence type="ECO:0000256" key="1">
    <source>
        <dbReference type="ARBA" id="ARBA00005466"/>
    </source>
</evidence>
<evidence type="ECO:0000313" key="7">
    <source>
        <dbReference type="EMBL" id="KLJ09266.1"/>
    </source>
</evidence>
<dbReference type="EMBL" id="LDEV01002382">
    <property type="protein sequence ID" value="KLJ09266.1"/>
    <property type="molecule type" value="Genomic_DNA"/>
</dbReference>
<proteinExistence type="inferred from homology"/>
<keyword evidence="3" id="KW-0274">FAD</keyword>
<dbReference type="InterPro" id="IPR006094">
    <property type="entry name" value="Oxid_FAD_bind_N"/>
</dbReference>
<dbReference type="InterPro" id="IPR016166">
    <property type="entry name" value="FAD-bd_PCMH"/>
</dbReference>
<dbReference type="Proteomes" id="UP000053573">
    <property type="component" value="Unassembled WGS sequence"/>
</dbReference>
<comment type="similarity">
    <text evidence="1">Belongs to the oxygen-dependent FAD-linked oxidoreductase family.</text>
</comment>
<evidence type="ECO:0000256" key="4">
    <source>
        <dbReference type="ARBA" id="ARBA00023002"/>
    </source>
</evidence>
<dbReference type="OrthoDB" id="2151789at2759"/>
<evidence type="ECO:0000313" key="8">
    <source>
        <dbReference type="Proteomes" id="UP000053573"/>
    </source>
</evidence>
<dbReference type="STRING" id="2060906.A0A0H1BJC2"/>
<dbReference type="GO" id="GO:0071949">
    <property type="term" value="F:FAD binding"/>
    <property type="evidence" value="ECO:0007669"/>
    <property type="project" value="InterPro"/>
</dbReference>
<protein>
    <recommendedName>
        <fullName evidence="6">FAD-binding PCMH-type domain-containing protein</fullName>
    </recommendedName>
</protein>
<dbReference type="PANTHER" id="PTHR42973">
    <property type="entry name" value="BINDING OXIDOREDUCTASE, PUTATIVE (AFU_ORTHOLOGUE AFUA_1G17690)-RELATED"/>
    <property type="match status" value="1"/>
</dbReference>
<dbReference type="InterPro" id="IPR012951">
    <property type="entry name" value="BBE"/>
</dbReference>
<dbReference type="PROSITE" id="PS51387">
    <property type="entry name" value="FAD_PCMH"/>
    <property type="match status" value="1"/>
</dbReference>
<accession>A0A0H1BJC2</accession>
<dbReference type="PANTHER" id="PTHR42973:SF34">
    <property type="entry name" value="FAD BINDING DOMAIN PROTEIN (AFU_ORTHOLOGUE AFUA_3G02770)"/>
    <property type="match status" value="1"/>
</dbReference>
<name>A0A0H1BJC2_9EURO</name>
<dbReference type="SUPFAM" id="SSF56176">
    <property type="entry name" value="FAD-binding/transporter-associated domain-like"/>
    <property type="match status" value="1"/>
</dbReference>
<keyword evidence="2" id="KW-0285">Flavoprotein</keyword>
<gene>
    <name evidence="7" type="ORF">EMPG_15292</name>
</gene>
<dbReference type="Pfam" id="PF01565">
    <property type="entry name" value="FAD_binding_4"/>
    <property type="match status" value="1"/>
</dbReference>
<feature type="region of interest" description="Disordered" evidence="5">
    <location>
        <begin position="528"/>
        <end position="549"/>
    </location>
</feature>
<dbReference type="GO" id="GO:0016491">
    <property type="term" value="F:oxidoreductase activity"/>
    <property type="evidence" value="ECO:0007669"/>
    <property type="project" value="UniProtKB-KW"/>
</dbReference>
<evidence type="ECO:0000259" key="6">
    <source>
        <dbReference type="PROSITE" id="PS51387"/>
    </source>
</evidence>
<dbReference type="InterPro" id="IPR016169">
    <property type="entry name" value="FAD-bd_PCMH_sub2"/>
</dbReference>
<dbReference type="InterPro" id="IPR036318">
    <property type="entry name" value="FAD-bd_PCMH-like_sf"/>
</dbReference>
<organism evidence="7 8">
    <name type="scientific">Blastomyces silverae</name>
    <dbReference type="NCBI Taxonomy" id="2060906"/>
    <lineage>
        <taxon>Eukaryota</taxon>
        <taxon>Fungi</taxon>
        <taxon>Dikarya</taxon>
        <taxon>Ascomycota</taxon>
        <taxon>Pezizomycotina</taxon>
        <taxon>Eurotiomycetes</taxon>
        <taxon>Eurotiomycetidae</taxon>
        <taxon>Onygenales</taxon>
        <taxon>Ajellomycetaceae</taxon>
        <taxon>Blastomyces</taxon>
    </lineage>
</organism>
<keyword evidence="8" id="KW-1185">Reference proteome</keyword>
<dbReference type="InterPro" id="IPR050416">
    <property type="entry name" value="FAD-linked_Oxidoreductase"/>
</dbReference>
<evidence type="ECO:0000256" key="2">
    <source>
        <dbReference type="ARBA" id="ARBA00022630"/>
    </source>
</evidence>
<reference evidence="8" key="1">
    <citation type="journal article" date="2015" name="PLoS Genet.">
        <title>The dynamic genome and transcriptome of the human fungal pathogen Blastomyces and close relative Emmonsia.</title>
        <authorList>
            <person name="Munoz J.F."/>
            <person name="Gauthier G.M."/>
            <person name="Desjardins C.A."/>
            <person name="Gallo J.E."/>
            <person name="Holder J."/>
            <person name="Sullivan T.D."/>
            <person name="Marty A.J."/>
            <person name="Carmen J.C."/>
            <person name="Chen Z."/>
            <person name="Ding L."/>
            <person name="Gujja S."/>
            <person name="Magrini V."/>
            <person name="Misas E."/>
            <person name="Mitreva M."/>
            <person name="Priest M."/>
            <person name="Saif S."/>
            <person name="Whiston E.A."/>
            <person name="Young S."/>
            <person name="Zeng Q."/>
            <person name="Goldman W.E."/>
            <person name="Mardis E.R."/>
            <person name="Taylor J.W."/>
            <person name="McEwen J.G."/>
            <person name="Clay O.K."/>
            <person name="Klein B.S."/>
            <person name="Cuomo C.A."/>
        </authorList>
    </citation>
    <scope>NUCLEOTIDE SEQUENCE [LARGE SCALE GENOMIC DNA]</scope>
    <source>
        <strain evidence="8">UAMH 139</strain>
    </source>
</reference>
<comment type="caution">
    <text evidence="7">The sequence shown here is derived from an EMBL/GenBank/DDBJ whole genome shotgun (WGS) entry which is preliminary data.</text>
</comment>
<evidence type="ECO:0000256" key="3">
    <source>
        <dbReference type="ARBA" id="ARBA00022827"/>
    </source>
</evidence>
<feature type="compositionally biased region" description="Pro residues" evidence="5">
    <location>
        <begin position="538"/>
        <end position="549"/>
    </location>
</feature>
<dbReference type="Gene3D" id="3.30.465.10">
    <property type="match status" value="1"/>
</dbReference>
<keyword evidence="4" id="KW-0560">Oxidoreductase</keyword>
<feature type="domain" description="FAD-binding PCMH-type" evidence="6">
    <location>
        <begin position="88"/>
        <end position="272"/>
    </location>
</feature>
<dbReference type="Pfam" id="PF08031">
    <property type="entry name" value="BBE"/>
    <property type="match status" value="1"/>
</dbReference>
<sequence length="549" mass="59534">MALGDSEPSAAVISPEDKVIIDALADYGVDVLGLVDPSELAPSTKRSLSIPAKITCRLISGIFPRQVYLKDTPQYTEWRGLFWSQQQSESKPACIFQPTSSRQVAIVLLMARLWNCPFAVKSGGHAAFSGASSIPDGLTIDLQRLNTIQVASDRKSVKIGPGNRWLDVYKSLEPQGLTAVGGRVSNIGVGGLTLGGGISFYSAQYGFACDNVNNFEPCFLLDLGLTLIQVVVADGRILNVNPKSHPDLYWALRGGGNNFGIVTRFDLAAYPAGDLWAGSRIHLADDNTRKLLLDAVVKFANDWPSDPKAALICNFAYAQGMFVAAINIEYTEPVEHPPIFSSFEAIPPMIDTVAIKSQSDVTLEFKESNPNGLRQNYWTVTVTLDIEMLTFVVDSYMAGVDPIKNVAGIVPALTLQAITPDMIEKMSKNGGNALGLNACGKPLLLVLVNVMWADKGDDEAVLKAISGIINAIKSEAGSRKKLNRFIYMNYASQFQNVVESYGSANHERLVQVARRYDPSQVFQKLQPGHFKLTGAPDRNPPAGSPPARL</sequence>
<evidence type="ECO:0000256" key="5">
    <source>
        <dbReference type="SAM" id="MobiDB-lite"/>
    </source>
</evidence>
<dbReference type="AlphaFoldDB" id="A0A0H1BJC2"/>